<dbReference type="SUPFAM" id="SSF52540">
    <property type="entry name" value="P-loop containing nucleoside triphosphate hydrolases"/>
    <property type="match status" value="1"/>
</dbReference>
<protein>
    <recommendedName>
        <fullName evidence="8">Cytosolic Fe-S cluster assembly factor NBP35</fullName>
    </recommendedName>
</protein>
<dbReference type="HAMAP" id="MF_03038">
    <property type="entry name" value="NUBP1"/>
    <property type="match status" value="1"/>
</dbReference>
<dbReference type="GO" id="GO:0016226">
    <property type="term" value="P:iron-sulfur cluster assembly"/>
    <property type="evidence" value="ECO:0007669"/>
    <property type="project" value="UniProtKB-UniRule"/>
</dbReference>
<dbReference type="GO" id="GO:0005524">
    <property type="term" value="F:ATP binding"/>
    <property type="evidence" value="ECO:0007669"/>
    <property type="project" value="UniProtKB-KW"/>
</dbReference>
<comment type="cofactor">
    <cofactor evidence="8">
        <name>[4Fe-4S] cluster</name>
        <dbReference type="ChEBI" id="CHEBI:49883"/>
    </cofactor>
    <text evidence="8">Binds 3 [4Fe-4S] clusters per homodimer. Contains two stable clusters in the N-termini and one labile, bridging cluster between subunits of the homodimer.</text>
</comment>
<dbReference type="PANTHER" id="PTHR23264:SF19">
    <property type="entry name" value="CYTOSOLIC FE-S CLUSTER ASSEMBLY FACTOR NUBP2"/>
    <property type="match status" value="1"/>
</dbReference>
<dbReference type="GO" id="GO:0046872">
    <property type="term" value="F:metal ion binding"/>
    <property type="evidence" value="ECO:0007669"/>
    <property type="project" value="UniProtKB-KW"/>
</dbReference>
<keyword evidence="4 8" id="KW-0547">Nucleotide-binding</keyword>
<accession>A0A8T0X462</accession>
<dbReference type="InterPro" id="IPR028601">
    <property type="entry name" value="NUBP1/Nbp35"/>
</dbReference>
<dbReference type="CDD" id="cd02037">
    <property type="entry name" value="Mrp_NBP35"/>
    <property type="match status" value="1"/>
</dbReference>
<keyword evidence="1 8" id="KW-0004">4Fe-4S</keyword>
<feature type="binding site" evidence="8">
    <location>
        <begin position="148"/>
        <end position="155"/>
    </location>
    <ligand>
        <name>ATP</name>
        <dbReference type="ChEBI" id="CHEBI:30616"/>
    </ligand>
</feature>
<sequence>MTEATTEPDANLQSNTPSAGTASPHQKPPVRPINIKRSSILLVVVPFPSAPRRPKPETPSEAEESFEKGDTEMENGGGGGGGGRSDVPDDANEHCPGTQSEDAGKADACAGCPNQQICATAPKGPDPDVVAIVERLAMVKHKILVLSGKGGVGKSTFSAQLSFALAEMEHQVGLLDIDICGPSIPKMLGLEGQDIHQSNLGWSPVYVESNLGVMSIGFMLPNPDDAVIWRGPRKNGLIKQFLKDVDWGEIDYLVVDAPPGTSDEHISIVQYLQATGIDGAIIVTTPQQVSLIDVRKEINFCKKVGVPVLGVVENMSGLRQPLSDLRFMKSGESGETDATEWVLNCIREKAPELLSVVACSDVFDSSKGGAERMCIEMGVPFLGKVPMDPQLCKAAEEGRSCFADQKCSASAPALQSIVKKLIKTE</sequence>
<keyword evidence="3 8" id="KW-0479">Metal-binding</keyword>
<name>A0A8T0X462_PANVG</name>
<dbReference type="HAMAP" id="MF_02040">
    <property type="entry name" value="Mrp_NBP35"/>
    <property type="match status" value="1"/>
</dbReference>
<evidence type="ECO:0000256" key="8">
    <source>
        <dbReference type="HAMAP-Rule" id="MF_03038"/>
    </source>
</evidence>
<feature type="binding site" evidence="8">
    <location>
        <position position="112"/>
    </location>
    <ligand>
        <name>[4Fe-4S] cluster</name>
        <dbReference type="ChEBI" id="CHEBI:49883"/>
        <label>1</label>
    </ligand>
</feature>
<feature type="binding site" evidence="8">
    <location>
        <position position="109"/>
    </location>
    <ligand>
        <name>[4Fe-4S] cluster</name>
        <dbReference type="ChEBI" id="CHEBI:49883"/>
        <label>1</label>
    </ligand>
</feature>
<dbReference type="InterPro" id="IPR000808">
    <property type="entry name" value="Mrp-like_CS"/>
</dbReference>
<evidence type="ECO:0000313" key="10">
    <source>
        <dbReference type="EMBL" id="KAG2652103.1"/>
    </source>
</evidence>
<dbReference type="PROSITE" id="PS01215">
    <property type="entry name" value="MRP"/>
    <property type="match status" value="1"/>
</dbReference>
<evidence type="ECO:0000256" key="9">
    <source>
        <dbReference type="SAM" id="MobiDB-lite"/>
    </source>
</evidence>
<keyword evidence="11" id="KW-1185">Reference proteome</keyword>
<comment type="miscellaneous">
    <text evidence="8">Although plant and algal NBP35 proteins lack the characteristic CXXC motif in the C-terminus, thought to be required for Fe-S cluster binding, they can bind a [4Fe-4S] cluster in the C-terminus. Also, in this linage, no CFD1 partner protein homolog as found in other eukaryotes can be found.</text>
</comment>
<proteinExistence type="inferred from homology"/>
<feature type="compositionally biased region" description="Gly residues" evidence="9">
    <location>
        <begin position="75"/>
        <end position="84"/>
    </location>
</feature>
<evidence type="ECO:0000256" key="6">
    <source>
        <dbReference type="ARBA" id="ARBA00023004"/>
    </source>
</evidence>
<dbReference type="InterPro" id="IPR027417">
    <property type="entry name" value="P-loop_NTPase"/>
</dbReference>
<evidence type="ECO:0000256" key="3">
    <source>
        <dbReference type="ARBA" id="ARBA00022723"/>
    </source>
</evidence>
<reference evidence="10" key="1">
    <citation type="submission" date="2020-05" db="EMBL/GenBank/DDBJ databases">
        <title>WGS assembly of Panicum virgatum.</title>
        <authorList>
            <person name="Lovell J.T."/>
            <person name="Jenkins J."/>
            <person name="Shu S."/>
            <person name="Juenger T.E."/>
            <person name="Schmutz J."/>
        </authorList>
    </citation>
    <scope>NUCLEOTIDE SEQUENCE</scope>
    <source>
        <strain evidence="10">AP13</strain>
    </source>
</reference>
<dbReference type="Proteomes" id="UP000823388">
    <property type="component" value="Chromosome 1N"/>
</dbReference>
<dbReference type="AlphaFoldDB" id="A0A8T0X462"/>
<feature type="binding site" evidence="8">
    <location>
        <position position="95"/>
    </location>
    <ligand>
        <name>[4Fe-4S] cluster</name>
        <dbReference type="ChEBI" id="CHEBI:49883"/>
        <label>1</label>
    </ligand>
</feature>
<comment type="subunit">
    <text evidence="8">Homodimer and homotetramer. Predominantly homodimeric.</text>
</comment>
<keyword evidence="2 8" id="KW-0963">Cytoplasm</keyword>
<comment type="function">
    <text evidence="8">Component of the cytosolic iron-sulfur (Fe-S) protein assembly (CIA) machinery. Required for maturation of extramitochondrial Fe-S proteins. Functions as Fe-S scaffold, mediating the de novo assembly of an Fe-S cluster and its transfer to target apoproteins. Essential for embryo development.</text>
</comment>
<dbReference type="GO" id="GO:0140663">
    <property type="term" value="F:ATP-dependent FeS chaperone activity"/>
    <property type="evidence" value="ECO:0007669"/>
    <property type="project" value="InterPro"/>
</dbReference>
<dbReference type="GO" id="GO:0005829">
    <property type="term" value="C:cytosol"/>
    <property type="evidence" value="ECO:0007669"/>
    <property type="project" value="TreeGrafter"/>
</dbReference>
<evidence type="ECO:0000256" key="2">
    <source>
        <dbReference type="ARBA" id="ARBA00022490"/>
    </source>
</evidence>
<dbReference type="InterPro" id="IPR019591">
    <property type="entry name" value="Mrp/NBP35_ATP-bd"/>
</dbReference>
<dbReference type="GO" id="GO:0051539">
    <property type="term" value="F:4 iron, 4 sulfur cluster binding"/>
    <property type="evidence" value="ECO:0007669"/>
    <property type="project" value="UniProtKB-UniRule"/>
</dbReference>
<evidence type="ECO:0000256" key="4">
    <source>
        <dbReference type="ARBA" id="ARBA00022741"/>
    </source>
</evidence>
<gene>
    <name evidence="8" type="primary">NBP35</name>
    <name evidence="10" type="ORF">PVAP13_1NG332600</name>
</gene>
<dbReference type="InterPro" id="IPR033756">
    <property type="entry name" value="YlxH/NBP35"/>
</dbReference>
<dbReference type="PANTHER" id="PTHR23264">
    <property type="entry name" value="NUCLEOTIDE-BINDING PROTEIN NBP35 YEAST -RELATED"/>
    <property type="match status" value="1"/>
</dbReference>
<evidence type="ECO:0000256" key="7">
    <source>
        <dbReference type="ARBA" id="ARBA00023014"/>
    </source>
</evidence>
<feature type="compositionally biased region" description="Polar residues" evidence="9">
    <location>
        <begin position="11"/>
        <end position="24"/>
    </location>
</feature>
<comment type="caution">
    <text evidence="10">The sequence shown here is derived from an EMBL/GenBank/DDBJ whole genome shotgun (WGS) entry which is preliminary data.</text>
</comment>
<keyword evidence="6 8" id="KW-0408">Iron</keyword>
<comment type="similarity">
    <text evidence="8">Belongs to the Mrp/NBP35 ATP-binding proteins family. NUBP1/NBP35 subfamily.</text>
</comment>
<evidence type="ECO:0000256" key="1">
    <source>
        <dbReference type="ARBA" id="ARBA00022485"/>
    </source>
</evidence>
<feature type="region of interest" description="Disordered" evidence="9">
    <location>
        <begin position="1"/>
        <end position="104"/>
    </location>
</feature>
<keyword evidence="7 8" id="KW-0411">Iron-sulfur</keyword>
<evidence type="ECO:0000313" key="11">
    <source>
        <dbReference type="Proteomes" id="UP000823388"/>
    </source>
</evidence>
<feature type="binding site" evidence="8">
    <location>
        <position position="118"/>
    </location>
    <ligand>
        <name>[4Fe-4S] cluster</name>
        <dbReference type="ChEBI" id="CHEBI:49883"/>
        <label>1</label>
    </ligand>
</feature>
<keyword evidence="5 8" id="KW-0067">ATP-binding</keyword>
<dbReference type="Pfam" id="PF10609">
    <property type="entry name" value="ParA"/>
    <property type="match status" value="2"/>
</dbReference>
<comment type="subcellular location">
    <subcellularLocation>
        <location evidence="8">Cytoplasm</location>
    </subcellularLocation>
</comment>
<organism evidence="10 11">
    <name type="scientific">Panicum virgatum</name>
    <name type="common">Blackwell switchgrass</name>
    <dbReference type="NCBI Taxonomy" id="38727"/>
    <lineage>
        <taxon>Eukaryota</taxon>
        <taxon>Viridiplantae</taxon>
        <taxon>Streptophyta</taxon>
        <taxon>Embryophyta</taxon>
        <taxon>Tracheophyta</taxon>
        <taxon>Spermatophyta</taxon>
        <taxon>Magnoliopsida</taxon>
        <taxon>Liliopsida</taxon>
        <taxon>Poales</taxon>
        <taxon>Poaceae</taxon>
        <taxon>PACMAD clade</taxon>
        <taxon>Panicoideae</taxon>
        <taxon>Panicodae</taxon>
        <taxon>Paniceae</taxon>
        <taxon>Panicinae</taxon>
        <taxon>Panicum</taxon>
        <taxon>Panicum sect. Hiantes</taxon>
    </lineage>
</organism>
<dbReference type="Gene3D" id="3.40.50.300">
    <property type="entry name" value="P-loop containing nucleotide triphosphate hydrolases"/>
    <property type="match status" value="1"/>
</dbReference>
<evidence type="ECO:0000256" key="5">
    <source>
        <dbReference type="ARBA" id="ARBA00022840"/>
    </source>
</evidence>
<dbReference type="EMBL" id="CM029038">
    <property type="protein sequence ID" value="KAG2652103.1"/>
    <property type="molecule type" value="Genomic_DNA"/>
</dbReference>